<sequence length="851" mass="92667">MMQDYLKHVEERKAQGIPPLPLSPEFTAEVCKMLENPAKEQADFLKELIVNRVSPGVDPAAEVKAAWLERVAKGAVKCPVITKKDAVFFLGTMLGGYNVKPLVDLLTDAELGADAAEALKQTILIYGSFEDVLALSKSNANAKAVIQSWADAEWFTSKPEFPKSFKLKIFKADGETNTDDFSPAKHAWSRPDIPLHALAMGETSWPQGNTTIDKFREEGFEAGFVGDVVGTGSSRKSACNSVMWKIGQDIPFVPNKRRGGVILGGVIAPIFFNTTEDSGGLPIICDVNNIKTGDVVIVDTEKCEVRDEAGKVISTFKLSPATIKDEYRAGGRLNLIIGRQLTVKARKALGLPESTVFTATVNPVPKKGQGFTLAQKIIGKACGVEGVLPGTACEPVMTTVGSQDTTGPMTRDEITELACLEFQASMFMQSFCHTAAYPKKADVAMHKSLPDFVTLRKGVALRPGDGVIHSWLNRLLLPDTLGTGGDSHTRFPIGLSLPAGSGLVAFAGALGFMPLDVPESVLVKFKGKFNPGITLRDAVNAIPYWAIKQGLLTVPKQNKKNIFNGRILEMEGLPDLTVEQAFELTDATAERSAAGGTIKLSEKSVSGFLRSNIALMKKMIAAGYRHADTLKKRIEDAEKWLANPVLLERDENAEYAAVIEIDLAEITEPILACPNDPDDVKLLSEVAGNKIDEIFIGSCMTNIGHFRAAGKIWEGAAYPKTKIWLTPPTLMDQMQLMEEGYYSIYASVGARTEIPGCSLCMGNQGRVQPKAHVLSTSTRNFPNRIGDESQVYLGSAELTAVTALMGELPTPAEYFMLYKSKIEPKQAEVYRYLEFDKMGDFELSYIERVAF</sequence>
<comment type="catalytic activity">
    <reaction evidence="15 16">
        <text>citrate = D-threo-isocitrate</text>
        <dbReference type="Rhea" id="RHEA:10336"/>
        <dbReference type="ChEBI" id="CHEBI:15562"/>
        <dbReference type="ChEBI" id="CHEBI:16947"/>
        <dbReference type="EC" id="4.2.1.3"/>
    </reaction>
</comment>
<evidence type="ECO:0000256" key="3">
    <source>
        <dbReference type="ARBA" id="ARBA00005026"/>
    </source>
</evidence>
<organism evidence="22 23">
    <name type="scientific">Geovibrio thiophilus</name>
    <dbReference type="NCBI Taxonomy" id="139438"/>
    <lineage>
        <taxon>Bacteria</taxon>
        <taxon>Pseudomonadati</taxon>
        <taxon>Deferribacterota</taxon>
        <taxon>Deferribacteres</taxon>
        <taxon>Deferribacterales</taxon>
        <taxon>Geovibrionaceae</taxon>
        <taxon>Geovibrio</taxon>
    </lineage>
</organism>
<dbReference type="GO" id="GO:0005829">
    <property type="term" value="C:cytosol"/>
    <property type="evidence" value="ECO:0007669"/>
    <property type="project" value="InterPro"/>
</dbReference>
<feature type="binding site" evidence="18">
    <location>
        <position position="779"/>
    </location>
    <ligand>
        <name>substrate</name>
    </ligand>
</feature>
<dbReference type="Gene3D" id="3.40.1060.10">
    <property type="entry name" value="Aconitase, Domain 2"/>
    <property type="match status" value="1"/>
</dbReference>
<dbReference type="GO" id="GO:0003994">
    <property type="term" value="F:aconitate hydratase activity"/>
    <property type="evidence" value="ECO:0007669"/>
    <property type="project" value="UniProtKB-EC"/>
</dbReference>
<feature type="binding site" evidence="18">
    <location>
        <position position="784"/>
    </location>
    <ligand>
        <name>substrate</name>
    </ligand>
</feature>
<evidence type="ECO:0000256" key="5">
    <source>
        <dbReference type="ARBA" id="ARBA00012926"/>
    </source>
</evidence>
<dbReference type="Pfam" id="PF00330">
    <property type="entry name" value="Aconitase"/>
    <property type="match status" value="1"/>
</dbReference>
<dbReference type="NCBIfam" id="NF006690">
    <property type="entry name" value="PRK09238.1"/>
    <property type="match status" value="1"/>
</dbReference>
<proteinExistence type="inferred from homology"/>
<dbReference type="PIRSF" id="PIRSF036687">
    <property type="entry name" value="AcnB"/>
    <property type="match status" value="1"/>
</dbReference>
<dbReference type="EC" id="4.2.1.99" evidence="6 16"/>
<evidence type="ECO:0000256" key="4">
    <source>
        <dbReference type="ARBA" id="ARBA00007185"/>
    </source>
</evidence>
<evidence type="ECO:0000256" key="6">
    <source>
        <dbReference type="ARBA" id="ARBA00013250"/>
    </source>
</evidence>
<dbReference type="PROSITE" id="PS00450">
    <property type="entry name" value="ACONITASE_1"/>
    <property type="match status" value="1"/>
</dbReference>
<dbReference type="PROSITE" id="PS01244">
    <property type="entry name" value="ACONITASE_2"/>
    <property type="match status" value="1"/>
</dbReference>
<dbReference type="KEGG" id="gtl:EP073_12335"/>
<comment type="pathway">
    <text evidence="2 16">Carbohydrate metabolism; tricarboxylic acid cycle; isocitrate from oxaloacetate: step 2/2.</text>
</comment>
<dbReference type="RefSeq" id="WP_128467469.1">
    <property type="nucleotide sequence ID" value="NZ_CP035108.1"/>
</dbReference>
<evidence type="ECO:0000256" key="15">
    <source>
        <dbReference type="ARBA" id="ARBA00023501"/>
    </source>
</evidence>
<evidence type="ECO:0000313" key="23">
    <source>
        <dbReference type="Proteomes" id="UP000287502"/>
    </source>
</evidence>
<dbReference type="OrthoDB" id="9758061at2"/>
<feature type="binding site" evidence="17">
    <location>
        <position position="699"/>
    </location>
    <ligand>
        <name>[4Fe-4S] cluster</name>
        <dbReference type="ChEBI" id="CHEBI:49883"/>
    </ligand>
</feature>
<feature type="binding site" evidence="18">
    <location>
        <begin position="403"/>
        <end position="405"/>
    </location>
    <ligand>
        <name>substrate</name>
    </ligand>
</feature>
<feature type="binding site" evidence="18">
    <location>
        <position position="487"/>
    </location>
    <ligand>
        <name>substrate</name>
    </ligand>
</feature>
<dbReference type="Pfam" id="PF06434">
    <property type="entry name" value="Aconitase_2_N"/>
    <property type="match status" value="1"/>
</dbReference>
<dbReference type="InterPro" id="IPR036008">
    <property type="entry name" value="Aconitase_4Fe-4S_dom"/>
</dbReference>
<dbReference type="InterPro" id="IPR050926">
    <property type="entry name" value="Aconitase/IPM_isomerase"/>
</dbReference>
<dbReference type="PANTHER" id="PTHR43160">
    <property type="entry name" value="ACONITATE HYDRATASE B"/>
    <property type="match status" value="1"/>
</dbReference>
<feature type="domain" description="Aconitase B swivel" evidence="20">
    <location>
        <begin position="168"/>
        <end position="371"/>
    </location>
</feature>
<comment type="cofactor">
    <cofactor evidence="17">
        <name>[4Fe-4S] cluster</name>
        <dbReference type="ChEBI" id="CHEBI:49883"/>
    </cofactor>
    <text evidence="17">Binds 1 [4Fe-4S] cluster per subunit.</text>
</comment>
<dbReference type="InterPro" id="IPR018136">
    <property type="entry name" value="Aconitase_4Fe-4S_BS"/>
</dbReference>
<dbReference type="AlphaFoldDB" id="A0A3R5V2S5"/>
<dbReference type="SUPFAM" id="SSF52016">
    <property type="entry name" value="LeuD/IlvD-like"/>
    <property type="match status" value="1"/>
</dbReference>
<dbReference type="InterPro" id="IPR015933">
    <property type="entry name" value="Aconitase_B_HEAT-like_dom"/>
</dbReference>
<dbReference type="EC" id="4.2.1.3" evidence="5 16"/>
<keyword evidence="23" id="KW-1185">Reference proteome</keyword>
<dbReference type="PANTHER" id="PTHR43160:SF4">
    <property type="entry name" value="ACONITATE HYDRATASE B"/>
    <property type="match status" value="1"/>
</dbReference>
<feature type="domain" description="Aconitase/3-isopropylmalate dehydratase large subunit alpha/beta/alpha" evidence="19">
    <location>
        <begin position="460"/>
        <end position="806"/>
    </location>
</feature>
<dbReference type="InterPro" id="IPR015932">
    <property type="entry name" value="Aconitase_dom2"/>
</dbReference>
<keyword evidence="8 17" id="KW-0004">4Fe-4S</keyword>
<dbReference type="Proteomes" id="UP000287502">
    <property type="component" value="Chromosome"/>
</dbReference>
<keyword evidence="9 16" id="KW-0816">Tricarboxylic acid cycle</keyword>
<keyword evidence="11" id="KW-0694">RNA-binding</keyword>
<evidence type="ECO:0000256" key="7">
    <source>
        <dbReference type="ARBA" id="ARBA00019379"/>
    </source>
</evidence>
<name>A0A3R5V2S5_9BACT</name>
<dbReference type="GO" id="GO:0003723">
    <property type="term" value="F:RNA binding"/>
    <property type="evidence" value="ECO:0007669"/>
    <property type="project" value="UniProtKB-KW"/>
</dbReference>
<keyword evidence="10 17" id="KW-0479">Metal-binding</keyword>
<protein>
    <recommendedName>
        <fullName evidence="7 16">Aconitate hydratase B</fullName>
        <ecNumber evidence="5 16">4.2.1.3</ecNumber>
        <ecNumber evidence="6 16">4.2.1.99</ecNumber>
    </recommendedName>
    <alternativeName>
        <fullName evidence="16">2-methylisocitrate dehydratase</fullName>
    </alternativeName>
</protein>
<evidence type="ECO:0000256" key="11">
    <source>
        <dbReference type="ARBA" id="ARBA00022884"/>
    </source>
</evidence>
<dbReference type="InterPro" id="IPR004406">
    <property type="entry name" value="Aconitase_B"/>
</dbReference>
<comment type="similarity">
    <text evidence="4 16">Belongs to the aconitase/IPM isomerase family.</text>
</comment>
<reference evidence="22 23" key="1">
    <citation type="submission" date="2019-01" db="EMBL/GenBank/DDBJ databases">
        <title>Geovibrio thiophilus DSM 11263, complete genome.</title>
        <authorList>
            <person name="Spring S."/>
            <person name="Bunk B."/>
            <person name="Sproer C."/>
        </authorList>
    </citation>
    <scope>NUCLEOTIDE SEQUENCE [LARGE SCALE GENOMIC DNA]</scope>
    <source>
        <strain evidence="22 23">DSM 11263</strain>
    </source>
</reference>
<keyword evidence="13 17" id="KW-0411">Iron-sulfur</keyword>
<dbReference type="CDD" id="cd01581">
    <property type="entry name" value="AcnB"/>
    <property type="match status" value="1"/>
</dbReference>
<dbReference type="UniPathway" id="UPA00223">
    <property type="reaction ID" value="UER00718"/>
</dbReference>
<accession>A0A3R5V2S5</accession>
<evidence type="ECO:0000256" key="12">
    <source>
        <dbReference type="ARBA" id="ARBA00023004"/>
    </source>
</evidence>
<dbReference type="InterPro" id="IPR015928">
    <property type="entry name" value="Aconitase/3IPM_dehydase_swvl"/>
</dbReference>
<evidence type="ECO:0000256" key="17">
    <source>
        <dbReference type="PIRSR" id="PIRSR036687-1"/>
    </source>
</evidence>
<evidence type="ECO:0000259" key="20">
    <source>
        <dbReference type="Pfam" id="PF06434"/>
    </source>
</evidence>
<feature type="binding site" evidence="18">
    <location>
        <position position="190"/>
    </location>
    <ligand>
        <name>substrate</name>
    </ligand>
</feature>
<feature type="binding site" evidence="17">
    <location>
        <position position="757"/>
    </location>
    <ligand>
        <name>[4Fe-4S] cluster</name>
        <dbReference type="ChEBI" id="CHEBI:49883"/>
    </ligand>
</feature>
<dbReference type="InterPro" id="IPR015931">
    <property type="entry name" value="Acnase/IPM_dHydase_lsu_aba_1/3"/>
</dbReference>
<dbReference type="CDD" id="cd01576">
    <property type="entry name" value="AcnB_Swivel"/>
    <property type="match status" value="1"/>
</dbReference>
<keyword evidence="12 17" id="KW-0408">Iron</keyword>
<feature type="binding site" evidence="17">
    <location>
        <position position="760"/>
    </location>
    <ligand>
        <name>[4Fe-4S] cluster</name>
        <dbReference type="ChEBI" id="CHEBI:49883"/>
    </ligand>
</feature>
<dbReference type="GO" id="GO:0046872">
    <property type="term" value="F:metal ion binding"/>
    <property type="evidence" value="ECO:0007669"/>
    <property type="project" value="UniProtKB-KW"/>
</dbReference>
<dbReference type="EMBL" id="CP035108">
    <property type="protein sequence ID" value="QAR34164.1"/>
    <property type="molecule type" value="Genomic_DNA"/>
</dbReference>
<evidence type="ECO:0000259" key="21">
    <source>
        <dbReference type="Pfam" id="PF11791"/>
    </source>
</evidence>
<evidence type="ECO:0000256" key="13">
    <source>
        <dbReference type="ARBA" id="ARBA00023014"/>
    </source>
</evidence>
<dbReference type="UniPathway" id="UPA00946"/>
<dbReference type="InterPro" id="IPR001030">
    <property type="entry name" value="Acoase/IPM_deHydtase_lsu_aba"/>
</dbReference>
<dbReference type="Gene3D" id="1.25.40.310">
    <property type="entry name" value="Aconitate B, HEAT-like domain"/>
    <property type="match status" value="1"/>
</dbReference>
<evidence type="ECO:0000256" key="18">
    <source>
        <dbReference type="PIRSR" id="PIRSR036687-2"/>
    </source>
</evidence>
<dbReference type="Gene3D" id="3.20.19.10">
    <property type="entry name" value="Aconitase, domain 4"/>
    <property type="match status" value="1"/>
</dbReference>
<feature type="binding site" evidence="18">
    <location>
        <begin position="233"/>
        <end position="235"/>
    </location>
    <ligand>
        <name>substrate</name>
    </ligand>
</feature>
<gene>
    <name evidence="22" type="primary">acnB</name>
    <name evidence="22" type="ORF">EP073_12335</name>
</gene>
<evidence type="ECO:0000256" key="10">
    <source>
        <dbReference type="ARBA" id="ARBA00022723"/>
    </source>
</evidence>
<dbReference type="NCBIfam" id="TIGR00117">
    <property type="entry name" value="acnB"/>
    <property type="match status" value="1"/>
</dbReference>
<evidence type="ECO:0000256" key="2">
    <source>
        <dbReference type="ARBA" id="ARBA00004717"/>
    </source>
</evidence>
<feature type="domain" description="Aconitase B HEAT-like" evidence="21">
    <location>
        <begin position="4"/>
        <end position="155"/>
    </location>
</feature>
<evidence type="ECO:0000256" key="9">
    <source>
        <dbReference type="ARBA" id="ARBA00022532"/>
    </source>
</evidence>
<dbReference type="GO" id="GO:0051539">
    <property type="term" value="F:4 iron, 4 sulfur cluster binding"/>
    <property type="evidence" value="ECO:0007669"/>
    <property type="project" value="UniProtKB-KW"/>
</dbReference>
<evidence type="ECO:0000256" key="14">
    <source>
        <dbReference type="ARBA" id="ARBA00023239"/>
    </source>
</evidence>
<dbReference type="InterPro" id="IPR036288">
    <property type="entry name" value="Aconitase_B_HEAT-like_dom_sf"/>
</dbReference>
<evidence type="ECO:0000256" key="16">
    <source>
        <dbReference type="PIRNR" id="PIRNR036687"/>
    </source>
</evidence>
<dbReference type="InterPro" id="IPR015929">
    <property type="entry name" value="Aconitase_B_swivel"/>
</dbReference>
<comment type="catalytic activity">
    <reaction evidence="1 16">
        <text>(2S,3R)-3-hydroxybutane-1,2,3-tricarboxylate = 2-methyl-cis-aconitate + H2O</text>
        <dbReference type="Rhea" id="RHEA:17941"/>
        <dbReference type="ChEBI" id="CHEBI:15377"/>
        <dbReference type="ChEBI" id="CHEBI:57429"/>
        <dbReference type="ChEBI" id="CHEBI:57872"/>
        <dbReference type="EC" id="4.2.1.99"/>
    </reaction>
</comment>
<dbReference type="SUPFAM" id="SSF74778">
    <property type="entry name" value="Aconitase B, N-terminal domain"/>
    <property type="match status" value="1"/>
</dbReference>
<dbReference type="GO" id="GO:0006099">
    <property type="term" value="P:tricarboxylic acid cycle"/>
    <property type="evidence" value="ECO:0007669"/>
    <property type="project" value="UniProtKB-UniPathway"/>
</dbReference>
<dbReference type="Pfam" id="PF11791">
    <property type="entry name" value="Aconitase_B_N"/>
    <property type="match status" value="1"/>
</dbReference>
<comment type="pathway">
    <text evidence="3">Organic acid metabolism; propanoate degradation.</text>
</comment>
<evidence type="ECO:0000256" key="1">
    <source>
        <dbReference type="ARBA" id="ARBA00000118"/>
    </source>
</evidence>
<dbReference type="Gene3D" id="3.30.499.10">
    <property type="entry name" value="Aconitase, domain 3"/>
    <property type="match status" value="2"/>
</dbReference>
<dbReference type="SUPFAM" id="SSF53732">
    <property type="entry name" value="Aconitase iron-sulfur domain"/>
    <property type="match status" value="1"/>
</dbReference>
<evidence type="ECO:0000313" key="22">
    <source>
        <dbReference type="EMBL" id="QAR34164.1"/>
    </source>
</evidence>
<dbReference type="GO" id="GO:0047456">
    <property type="term" value="F:2-methylisocitrate dehydratase activity"/>
    <property type="evidence" value="ECO:0007669"/>
    <property type="project" value="UniProtKB-EC"/>
</dbReference>
<evidence type="ECO:0000259" key="19">
    <source>
        <dbReference type="Pfam" id="PF00330"/>
    </source>
</evidence>
<keyword evidence="14 16" id="KW-0456">Lyase</keyword>
<dbReference type="GO" id="GO:0019629">
    <property type="term" value="P:propionate catabolic process, 2-methylcitrate cycle"/>
    <property type="evidence" value="ECO:0007669"/>
    <property type="project" value="TreeGrafter"/>
</dbReference>
<evidence type="ECO:0000256" key="8">
    <source>
        <dbReference type="ARBA" id="ARBA00022485"/>
    </source>
</evidence>